<protein>
    <submittedName>
        <fullName evidence="2">Uncharacterized protein</fullName>
    </submittedName>
</protein>
<evidence type="ECO:0000256" key="1">
    <source>
        <dbReference type="SAM" id="SignalP"/>
    </source>
</evidence>
<dbReference type="Proteomes" id="UP000297245">
    <property type="component" value="Unassembled WGS sequence"/>
</dbReference>
<feature type="chain" id="PRO_5020984952" evidence="1">
    <location>
        <begin position="21"/>
        <end position="270"/>
    </location>
</feature>
<name>A0A4S8MC45_DENBC</name>
<feature type="signal peptide" evidence="1">
    <location>
        <begin position="1"/>
        <end position="20"/>
    </location>
</feature>
<keyword evidence="3" id="KW-1185">Reference proteome</keyword>
<proteinExistence type="predicted"/>
<keyword evidence="1" id="KW-0732">Signal</keyword>
<evidence type="ECO:0000313" key="2">
    <source>
        <dbReference type="EMBL" id="THV00020.1"/>
    </source>
</evidence>
<sequence length="270" mass="29404">MYITIYHMVLLASHLRLVDGDKWVGYGLGLFLDAQSSPTMSSVTADSPDTVDNAIIVQNNQAGGSAASMTNVDCVPGPLASSGISAKTVTQEEDTQALRNVSPGTRTSITVAQSMQMFNRSSQTEFINSVLSNVGGNKNETHNVYHIYGYNPNIYCSSTDLGALHINSIGSPEVRLRGATPSRPEQVNHGDMNTLATSTALHSVPQRRKGRPIAFKPAFLLPWSPALVKITPTVPVRALDARRMSTRLLQLTKTRLPKFFESILLFFNLE</sequence>
<gene>
    <name evidence="2" type="ORF">K435DRAFT_794477</name>
</gene>
<accession>A0A4S8MC45</accession>
<dbReference type="AlphaFoldDB" id="A0A4S8MC45"/>
<organism evidence="2 3">
    <name type="scientific">Dendrothele bispora (strain CBS 962.96)</name>
    <dbReference type="NCBI Taxonomy" id="1314807"/>
    <lineage>
        <taxon>Eukaryota</taxon>
        <taxon>Fungi</taxon>
        <taxon>Dikarya</taxon>
        <taxon>Basidiomycota</taxon>
        <taxon>Agaricomycotina</taxon>
        <taxon>Agaricomycetes</taxon>
        <taxon>Agaricomycetidae</taxon>
        <taxon>Agaricales</taxon>
        <taxon>Agaricales incertae sedis</taxon>
        <taxon>Dendrothele</taxon>
    </lineage>
</organism>
<evidence type="ECO:0000313" key="3">
    <source>
        <dbReference type="Proteomes" id="UP000297245"/>
    </source>
</evidence>
<reference evidence="2 3" key="1">
    <citation type="journal article" date="2019" name="Nat. Ecol. Evol.">
        <title>Megaphylogeny resolves global patterns of mushroom evolution.</title>
        <authorList>
            <person name="Varga T."/>
            <person name="Krizsan K."/>
            <person name="Foldi C."/>
            <person name="Dima B."/>
            <person name="Sanchez-Garcia M."/>
            <person name="Sanchez-Ramirez S."/>
            <person name="Szollosi G.J."/>
            <person name="Szarkandi J.G."/>
            <person name="Papp V."/>
            <person name="Albert L."/>
            <person name="Andreopoulos W."/>
            <person name="Angelini C."/>
            <person name="Antonin V."/>
            <person name="Barry K.W."/>
            <person name="Bougher N.L."/>
            <person name="Buchanan P."/>
            <person name="Buyck B."/>
            <person name="Bense V."/>
            <person name="Catcheside P."/>
            <person name="Chovatia M."/>
            <person name="Cooper J."/>
            <person name="Damon W."/>
            <person name="Desjardin D."/>
            <person name="Finy P."/>
            <person name="Geml J."/>
            <person name="Haridas S."/>
            <person name="Hughes K."/>
            <person name="Justo A."/>
            <person name="Karasinski D."/>
            <person name="Kautmanova I."/>
            <person name="Kiss B."/>
            <person name="Kocsube S."/>
            <person name="Kotiranta H."/>
            <person name="LaButti K.M."/>
            <person name="Lechner B.E."/>
            <person name="Liimatainen K."/>
            <person name="Lipzen A."/>
            <person name="Lukacs Z."/>
            <person name="Mihaltcheva S."/>
            <person name="Morgado L.N."/>
            <person name="Niskanen T."/>
            <person name="Noordeloos M.E."/>
            <person name="Ohm R.A."/>
            <person name="Ortiz-Santana B."/>
            <person name="Ovrebo C."/>
            <person name="Racz N."/>
            <person name="Riley R."/>
            <person name="Savchenko A."/>
            <person name="Shiryaev A."/>
            <person name="Soop K."/>
            <person name="Spirin V."/>
            <person name="Szebenyi C."/>
            <person name="Tomsovsky M."/>
            <person name="Tulloss R.E."/>
            <person name="Uehling J."/>
            <person name="Grigoriev I.V."/>
            <person name="Vagvolgyi C."/>
            <person name="Papp T."/>
            <person name="Martin F.M."/>
            <person name="Miettinen O."/>
            <person name="Hibbett D.S."/>
            <person name="Nagy L.G."/>
        </authorList>
    </citation>
    <scope>NUCLEOTIDE SEQUENCE [LARGE SCALE GENOMIC DNA]</scope>
    <source>
        <strain evidence="2 3">CBS 962.96</strain>
    </source>
</reference>
<dbReference type="EMBL" id="ML179110">
    <property type="protein sequence ID" value="THV00020.1"/>
    <property type="molecule type" value="Genomic_DNA"/>
</dbReference>